<reference evidence="1 2" key="1">
    <citation type="submission" date="2018-08" db="EMBL/GenBank/DDBJ databases">
        <title>Recombination of ecologically and evolutionarily significant loci maintains genetic cohesion in the Pseudomonas syringae species complex.</title>
        <authorList>
            <person name="Dillon M."/>
            <person name="Thakur S."/>
            <person name="Almeida R.N.D."/>
            <person name="Weir B.S."/>
            <person name="Guttman D.S."/>
        </authorList>
    </citation>
    <scope>NUCLEOTIDE SEQUENCE [LARGE SCALE GENOMIC DNA]</scope>
    <source>
        <strain evidence="1 2">ICMP 9749</strain>
    </source>
</reference>
<dbReference type="AlphaFoldDB" id="A0A3M5U5D8"/>
<evidence type="ECO:0000313" key="1">
    <source>
        <dbReference type="EMBL" id="RMU41135.1"/>
    </source>
</evidence>
<protein>
    <submittedName>
        <fullName evidence="1">Uncharacterized protein</fullName>
    </submittedName>
</protein>
<dbReference type="Proteomes" id="UP000281514">
    <property type="component" value="Unassembled WGS sequence"/>
</dbReference>
<organism evidence="1 2">
    <name type="scientific">Pseudomonas avellanae</name>
    <dbReference type="NCBI Taxonomy" id="46257"/>
    <lineage>
        <taxon>Bacteria</taxon>
        <taxon>Pseudomonadati</taxon>
        <taxon>Pseudomonadota</taxon>
        <taxon>Gammaproteobacteria</taxon>
        <taxon>Pseudomonadales</taxon>
        <taxon>Pseudomonadaceae</taxon>
        <taxon>Pseudomonas</taxon>
    </lineage>
</organism>
<name>A0A3M5U5D8_9PSED</name>
<sequence>MHVKFSIHAVTLPLKSTSPWSAAPWAGLQYRPVPLQALTKQLSCVTKIHSGTPAREC</sequence>
<comment type="caution">
    <text evidence="1">The sequence shown here is derived from an EMBL/GenBank/DDBJ whole genome shotgun (WGS) entry which is preliminary data.</text>
</comment>
<dbReference type="EMBL" id="RBTX01000041">
    <property type="protein sequence ID" value="RMU41135.1"/>
    <property type="molecule type" value="Genomic_DNA"/>
</dbReference>
<accession>A0A3M5U5D8</accession>
<proteinExistence type="predicted"/>
<evidence type="ECO:0000313" key="2">
    <source>
        <dbReference type="Proteomes" id="UP000281514"/>
    </source>
</evidence>
<gene>
    <name evidence="1" type="ORF">ALP32_200254</name>
</gene>